<dbReference type="PANTHER" id="PTHR43489">
    <property type="entry name" value="ISOMERASE"/>
    <property type="match status" value="1"/>
</dbReference>
<protein>
    <submittedName>
        <fullName evidence="3">Xylose isomerase-like TIM barrel</fullName>
    </submittedName>
</protein>
<dbReference type="InterPro" id="IPR013022">
    <property type="entry name" value="Xyl_isomerase-like_TIM-brl"/>
</dbReference>
<name>A0A975KGA0_9BACE</name>
<evidence type="ECO:0000313" key="4">
    <source>
        <dbReference type="Proteomes" id="UP000679226"/>
    </source>
</evidence>
<evidence type="ECO:0000313" key="3">
    <source>
        <dbReference type="EMBL" id="QUT45341.1"/>
    </source>
</evidence>
<keyword evidence="1 3" id="KW-0413">Isomerase</keyword>
<sequence>MFMIIGNIMKKRGNLKYCVIVLILSWVLSPVLAQQANTLSHRYKVAACDWMMLKRQKLGEFKLSHEIGADGVEMDMGGLGKRDTFDNKLHQVYFQELFKKTAAEYQIEVPSIAMSGFYGQSFLKHRNYRVLIDDCIKTMQVMGAKIAYLPLGGCGNDWKTDDEQRRRLVSRLHVAGEMAHSEGLVIGIRTGLSAKEDIKLLEQINSEGIQIYFSVQEALDNKRDLYKELKTLGRKRICQIHISETDGVTLPHSKNIDMHRVKEQLDKMGWSGWLVVERSRDAGDVRNVKKNFGMNIRYLKEVFQDAK</sequence>
<dbReference type="SUPFAM" id="SSF51658">
    <property type="entry name" value="Xylose isomerase-like"/>
    <property type="match status" value="1"/>
</dbReference>
<dbReference type="InterPro" id="IPR036237">
    <property type="entry name" value="Xyl_isomerase-like_sf"/>
</dbReference>
<dbReference type="Pfam" id="PF01261">
    <property type="entry name" value="AP_endonuc_2"/>
    <property type="match status" value="1"/>
</dbReference>
<accession>A0A975KGA0</accession>
<dbReference type="InterPro" id="IPR050417">
    <property type="entry name" value="Sugar_Epim/Isomerase"/>
</dbReference>
<dbReference type="PANTHER" id="PTHR43489:SF1">
    <property type="entry name" value="L-RIBULOSE-5-PHOSPHATE 3-EPIMERASE SGBU-RELATED"/>
    <property type="match status" value="1"/>
</dbReference>
<organism evidence="3 4">
    <name type="scientific">Bacteroides eggerthii</name>
    <dbReference type="NCBI Taxonomy" id="28111"/>
    <lineage>
        <taxon>Bacteria</taxon>
        <taxon>Pseudomonadati</taxon>
        <taxon>Bacteroidota</taxon>
        <taxon>Bacteroidia</taxon>
        <taxon>Bacteroidales</taxon>
        <taxon>Bacteroidaceae</taxon>
        <taxon>Bacteroides</taxon>
    </lineage>
</organism>
<gene>
    <name evidence="3" type="ORF">INE88_02162</name>
</gene>
<evidence type="ECO:0000259" key="2">
    <source>
        <dbReference type="Pfam" id="PF01261"/>
    </source>
</evidence>
<proteinExistence type="predicted"/>
<dbReference type="GO" id="GO:0034015">
    <property type="term" value="F:L-ribulose-5-phosphate 3-epimerase activity"/>
    <property type="evidence" value="ECO:0007669"/>
    <property type="project" value="TreeGrafter"/>
</dbReference>
<dbReference type="Gene3D" id="3.20.20.150">
    <property type="entry name" value="Divalent-metal-dependent TIM barrel enzymes"/>
    <property type="match status" value="1"/>
</dbReference>
<dbReference type="KEGG" id="beg:INE88_02162"/>
<dbReference type="Proteomes" id="UP000679226">
    <property type="component" value="Chromosome"/>
</dbReference>
<dbReference type="GO" id="GO:0019852">
    <property type="term" value="P:L-ascorbic acid metabolic process"/>
    <property type="evidence" value="ECO:0007669"/>
    <property type="project" value="TreeGrafter"/>
</dbReference>
<dbReference type="EMBL" id="CP072227">
    <property type="protein sequence ID" value="QUT45341.1"/>
    <property type="molecule type" value="Genomic_DNA"/>
</dbReference>
<dbReference type="AlphaFoldDB" id="A0A975KGA0"/>
<feature type="domain" description="Xylose isomerase-like TIM barrel" evidence="2">
    <location>
        <begin position="61"/>
        <end position="300"/>
    </location>
</feature>
<reference evidence="3" key="1">
    <citation type="journal article" date="2021" name="PLoS Genet.">
        <title>Mobile Type VI secretion system loci of the gut Bacteroidales display extensive intra-ecosystem transfer, multi-species spread and geographical clustering.</title>
        <authorList>
            <person name="Garcia-Bayona L."/>
            <person name="Coyne M.J."/>
            <person name="Comstock L.E."/>
        </authorList>
    </citation>
    <scope>NUCLEOTIDE SEQUENCE</scope>
    <source>
        <strain evidence="3">CL11T00C20</strain>
    </source>
</reference>
<evidence type="ECO:0000256" key="1">
    <source>
        <dbReference type="ARBA" id="ARBA00023235"/>
    </source>
</evidence>